<gene>
    <name evidence="1" type="ORF">Shyd_37080</name>
</gene>
<comment type="caution">
    <text evidence="1">The sequence shown here is derived from an EMBL/GenBank/DDBJ whole genome shotgun (WGS) entry which is preliminary data.</text>
</comment>
<dbReference type="Proteomes" id="UP001052739">
    <property type="component" value="Unassembled WGS sequence"/>
</dbReference>
<sequence length="80" mass="8295">MTAPMPCGAATVLELRVNGTLVRDRFAARAPWTIAVAMAATAAPAGTARKADLRQRVTPLGSFCMRVLQPSVRAGGAGWG</sequence>
<name>A0ABQ3PBE4_9ACTN</name>
<accession>A0ABQ3PBE4</accession>
<organism evidence="1 2">
    <name type="scientific">Streptomyces hydrogenans</name>
    <dbReference type="NCBI Taxonomy" id="1873719"/>
    <lineage>
        <taxon>Bacteria</taxon>
        <taxon>Bacillati</taxon>
        <taxon>Actinomycetota</taxon>
        <taxon>Actinomycetes</taxon>
        <taxon>Kitasatosporales</taxon>
        <taxon>Streptomycetaceae</taxon>
        <taxon>Streptomyces</taxon>
    </lineage>
</organism>
<evidence type="ECO:0000313" key="2">
    <source>
        <dbReference type="Proteomes" id="UP001052739"/>
    </source>
</evidence>
<reference evidence="1" key="1">
    <citation type="submission" date="2024-05" db="EMBL/GenBank/DDBJ databases">
        <title>Whole genome shotgun sequence of Streptomyces hydrogenans NBRC 13475.</title>
        <authorList>
            <person name="Komaki H."/>
            <person name="Tamura T."/>
        </authorList>
    </citation>
    <scope>NUCLEOTIDE SEQUENCE</scope>
    <source>
        <strain evidence="1">NBRC 13475</strain>
    </source>
</reference>
<dbReference type="EMBL" id="BNDW01000019">
    <property type="protein sequence ID" value="GHI22337.1"/>
    <property type="molecule type" value="Genomic_DNA"/>
</dbReference>
<evidence type="ECO:0000313" key="1">
    <source>
        <dbReference type="EMBL" id="GHI22337.1"/>
    </source>
</evidence>
<protein>
    <submittedName>
        <fullName evidence="1">Uncharacterized protein</fullName>
    </submittedName>
</protein>
<keyword evidence="2" id="KW-1185">Reference proteome</keyword>
<proteinExistence type="predicted"/>